<feature type="domain" description="Radical SAM core" evidence="4">
    <location>
        <begin position="85"/>
        <end position="322"/>
    </location>
</feature>
<protein>
    <submittedName>
        <fullName evidence="5">Radical SAM domain protein</fullName>
    </submittedName>
</protein>
<sequence>MLKRRSPSGAEVRLFNTSTLNFSTPMPDTPYFKGRGAQINTPNPYHKLVYDSAPIPAEEWEESLQLATEYIPVHPKTILNKVESEDVGMGFSLNPYQGCEHGCIYCYARNTHTYWGYSAGVDFEQKILVKKDVPRLLTEAIKKPAWKAVPIMLAGNTDCYQPAEREFKITRQILEVLWKYRHPVGMITKNSLVLRDLDLLKQLASENLVHVCLSITTLDEGLRQVLEPRTASVKSRFKTLKTLADNNIPVMAMLAPIIPGLNDHELLPMAERAAEMGAGAIGYQIVRLNGDIGPIFEDWIHKALPDRAERVLNRIRDCHGGQLNDSRPGLRMSGDGKIADIIAQQYQLAKKLYFKDKKLPAYNLELHEQYKNGQLSLF</sequence>
<dbReference type="InterPro" id="IPR040086">
    <property type="entry name" value="MJ0683-like"/>
</dbReference>
<dbReference type="STRING" id="760192.Halhy_5824"/>
<dbReference type="PANTHER" id="PTHR43432">
    <property type="entry name" value="SLR0285 PROTEIN"/>
    <property type="match status" value="1"/>
</dbReference>
<dbReference type="SUPFAM" id="SSF102114">
    <property type="entry name" value="Radical SAM enzymes"/>
    <property type="match status" value="1"/>
</dbReference>
<keyword evidence="6" id="KW-1185">Reference proteome</keyword>
<dbReference type="Proteomes" id="UP000008461">
    <property type="component" value="Chromosome"/>
</dbReference>
<dbReference type="eggNOG" id="COG1533">
    <property type="taxonomic scope" value="Bacteria"/>
</dbReference>
<dbReference type="GO" id="GO:0003824">
    <property type="term" value="F:catalytic activity"/>
    <property type="evidence" value="ECO:0007669"/>
    <property type="project" value="InterPro"/>
</dbReference>
<proteinExistence type="predicted"/>
<dbReference type="EMBL" id="CP002691">
    <property type="protein sequence ID" value="AEE53647.1"/>
    <property type="molecule type" value="Genomic_DNA"/>
</dbReference>
<gene>
    <name evidence="5" type="ordered locus">Halhy_5824</name>
</gene>
<dbReference type="HOGENOM" id="CLU_015525_0_0_10"/>
<dbReference type="KEGG" id="hhy:Halhy_5824"/>
<evidence type="ECO:0000313" key="5">
    <source>
        <dbReference type="EMBL" id="AEE53647.1"/>
    </source>
</evidence>
<evidence type="ECO:0000256" key="2">
    <source>
        <dbReference type="ARBA" id="ARBA00023004"/>
    </source>
</evidence>
<dbReference type="InterPro" id="IPR058240">
    <property type="entry name" value="rSAM_sf"/>
</dbReference>
<dbReference type="GO" id="GO:0051536">
    <property type="term" value="F:iron-sulfur cluster binding"/>
    <property type="evidence" value="ECO:0007669"/>
    <property type="project" value="UniProtKB-KW"/>
</dbReference>
<name>F4KY22_HALH1</name>
<dbReference type="Gene3D" id="3.80.30.30">
    <property type="match status" value="1"/>
</dbReference>
<accession>F4KY22</accession>
<dbReference type="SFLD" id="SFLDG01084">
    <property type="entry name" value="Uncharacterised_Radical_SAM_Su"/>
    <property type="match status" value="1"/>
</dbReference>
<dbReference type="InterPro" id="IPR007197">
    <property type="entry name" value="rSAM"/>
</dbReference>
<evidence type="ECO:0000259" key="4">
    <source>
        <dbReference type="PROSITE" id="PS51918"/>
    </source>
</evidence>
<evidence type="ECO:0000256" key="1">
    <source>
        <dbReference type="ARBA" id="ARBA00022723"/>
    </source>
</evidence>
<evidence type="ECO:0000313" key="6">
    <source>
        <dbReference type="Proteomes" id="UP000008461"/>
    </source>
</evidence>
<keyword evidence="3" id="KW-0411">Iron-sulfur</keyword>
<keyword evidence="2" id="KW-0408">Iron</keyword>
<dbReference type="Pfam" id="PF04055">
    <property type="entry name" value="Radical_SAM"/>
    <property type="match status" value="1"/>
</dbReference>
<dbReference type="SMART" id="SM00729">
    <property type="entry name" value="Elp3"/>
    <property type="match status" value="1"/>
</dbReference>
<keyword evidence="1" id="KW-0479">Metal-binding</keyword>
<evidence type="ECO:0000256" key="3">
    <source>
        <dbReference type="ARBA" id="ARBA00023014"/>
    </source>
</evidence>
<dbReference type="AlphaFoldDB" id="F4KY22"/>
<reference evidence="5 6" key="1">
    <citation type="journal article" date="2011" name="Stand. Genomic Sci.">
        <title>Complete genome sequence of Haliscomenobacter hydrossis type strain (O).</title>
        <authorList>
            <consortium name="US DOE Joint Genome Institute (JGI-PGF)"/>
            <person name="Daligault H."/>
            <person name="Lapidus A."/>
            <person name="Zeytun A."/>
            <person name="Nolan M."/>
            <person name="Lucas S."/>
            <person name="Del Rio T.G."/>
            <person name="Tice H."/>
            <person name="Cheng J.F."/>
            <person name="Tapia R."/>
            <person name="Han C."/>
            <person name="Goodwin L."/>
            <person name="Pitluck S."/>
            <person name="Liolios K."/>
            <person name="Pagani I."/>
            <person name="Ivanova N."/>
            <person name="Huntemann M."/>
            <person name="Mavromatis K."/>
            <person name="Mikhailova N."/>
            <person name="Pati A."/>
            <person name="Chen A."/>
            <person name="Palaniappan K."/>
            <person name="Land M."/>
            <person name="Hauser L."/>
            <person name="Brambilla E.M."/>
            <person name="Rohde M."/>
            <person name="Verbarg S."/>
            <person name="Goker M."/>
            <person name="Bristow J."/>
            <person name="Eisen J.A."/>
            <person name="Markowitz V."/>
            <person name="Hugenholtz P."/>
            <person name="Kyrpides N.C."/>
            <person name="Klenk H.P."/>
            <person name="Woyke T."/>
        </authorList>
    </citation>
    <scope>NUCLEOTIDE SEQUENCE [LARGE SCALE GENOMIC DNA]</scope>
    <source>
        <strain evidence="6">ATCC 27775 / DSM 1100 / LMG 10767 / O</strain>
    </source>
</reference>
<reference key="2">
    <citation type="submission" date="2011-04" db="EMBL/GenBank/DDBJ databases">
        <title>Complete sequence of chromosome of Haliscomenobacter hydrossis DSM 1100.</title>
        <authorList>
            <consortium name="US DOE Joint Genome Institute (JGI-PGF)"/>
            <person name="Lucas S."/>
            <person name="Han J."/>
            <person name="Lapidus A."/>
            <person name="Bruce D."/>
            <person name="Goodwin L."/>
            <person name="Pitluck S."/>
            <person name="Peters L."/>
            <person name="Kyrpides N."/>
            <person name="Mavromatis K."/>
            <person name="Ivanova N."/>
            <person name="Ovchinnikova G."/>
            <person name="Pagani I."/>
            <person name="Daligault H."/>
            <person name="Detter J.C."/>
            <person name="Han C."/>
            <person name="Land M."/>
            <person name="Hauser L."/>
            <person name="Markowitz V."/>
            <person name="Cheng J.-F."/>
            <person name="Hugenholtz P."/>
            <person name="Woyke T."/>
            <person name="Wu D."/>
            <person name="Verbarg S."/>
            <person name="Frueling A."/>
            <person name="Brambilla E."/>
            <person name="Klenk H.-P."/>
            <person name="Eisen J.A."/>
        </authorList>
    </citation>
    <scope>NUCLEOTIDE SEQUENCE</scope>
    <source>
        <strain>DSM 1100</strain>
    </source>
</reference>
<dbReference type="InterPro" id="IPR006638">
    <property type="entry name" value="Elp3/MiaA/NifB-like_rSAM"/>
</dbReference>
<dbReference type="CDD" id="cd01335">
    <property type="entry name" value="Radical_SAM"/>
    <property type="match status" value="1"/>
</dbReference>
<dbReference type="PANTHER" id="PTHR43432:SF3">
    <property type="entry name" value="SLR0285 PROTEIN"/>
    <property type="match status" value="1"/>
</dbReference>
<dbReference type="NCBIfam" id="NF033668">
    <property type="entry name" value="rSAM_PA0069"/>
    <property type="match status" value="1"/>
</dbReference>
<organism evidence="5 6">
    <name type="scientific">Haliscomenobacter hydrossis (strain ATCC 27775 / DSM 1100 / LMG 10767 / O)</name>
    <dbReference type="NCBI Taxonomy" id="760192"/>
    <lineage>
        <taxon>Bacteria</taxon>
        <taxon>Pseudomonadati</taxon>
        <taxon>Bacteroidota</taxon>
        <taxon>Saprospiria</taxon>
        <taxon>Saprospirales</taxon>
        <taxon>Haliscomenobacteraceae</taxon>
        <taxon>Haliscomenobacter</taxon>
    </lineage>
</organism>
<dbReference type="SFLD" id="SFLDS00029">
    <property type="entry name" value="Radical_SAM"/>
    <property type="match status" value="1"/>
</dbReference>
<dbReference type="PROSITE" id="PS51918">
    <property type="entry name" value="RADICAL_SAM"/>
    <property type="match status" value="1"/>
</dbReference>
<dbReference type="GO" id="GO:0046872">
    <property type="term" value="F:metal ion binding"/>
    <property type="evidence" value="ECO:0007669"/>
    <property type="project" value="UniProtKB-KW"/>
</dbReference>